<organism evidence="1 2">
    <name type="scientific">Aspergillus hiratsukae</name>
    <dbReference type="NCBI Taxonomy" id="1194566"/>
    <lineage>
        <taxon>Eukaryota</taxon>
        <taxon>Fungi</taxon>
        <taxon>Dikarya</taxon>
        <taxon>Ascomycota</taxon>
        <taxon>Pezizomycotina</taxon>
        <taxon>Eurotiomycetes</taxon>
        <taxon>Eurotiomycetidae</taxon>
        <taxon>Eurotiales</taxon>
        <taxon>Aspergillaceae</taxon>
        <taxon>Aspergillus</taxon>
        <taxon>Aspergillus subgen. Fumigati</taxon>
    </lineage>
</organism>
<dbReference type="EMBL" id="JACBAF010002130">
    <property type="protein sequence ID" value="KAF7166810.1"/>
    <property type="molecule type" value="Genomic_DNA"/>
</dbReference>
<dbReference type="AlphaFoldDB" id="A0A8H6UUU5"/>
<proteinExistence type="predicted"/>
<gene>
    <name evidence="1" type="ORF">CNMCM6106_002508</name>
</gene>
<evidence type="ECO:0000313" key="1">
    <source>
        <dbReference type="EMBL" id="KAF7166810.1"/>
    </source>
</evidence>
<name>A0A8H6UUU5_9EURO</name>
<evidence type="ECO:0000313" key="2">
    <source>
        <dbReference type="Proteomes" id="UP000662466"/>
    </source>
</evidence>
<accession>A0A8H6UUU5</accession>
<sequence>MPLLLGPSVSALLISTGHCKAHWILAFNNGLVTKRIVSIERAEEDGEQNDEFQRIHAPPIDCEFPKVLDSIEFSLTDECPGLEEMASSLLFPLHLMKSRQCPCVQCVYSAILNYQQKRYITGPTDGTTCDKLMDRLVDLSATHRGMASRDN</sequence>
<protein>
    <submittedName>
        <fullName evidence="1">Uncharacterized protein</fullName>
    </submittedName>
</protein>
<reference evidence="1" key="1">
    <citation type="submission" date="2020-06" db="EMBL/GenBank/DDBJ databases">
        <title>Draft genome sequences of strains closely related to Aspergillus parafelis and Aspergillus hiratsukae.</title>
        <authorList>
            <person name="Dos Santos R.A.C."/>
            <person name="Rivero-Menendez O."/>
            <person name="Steenwyk J.L."/>
            <person name="Mead M.E."/>
            <person name="Goldman G.H."/>
            <person name="Alastruey-Izquierdo A."/>
            <person name="Rokas A."/>
        </authorList>
    </citation>
    <scope>NUCLEOTIDE SEQUENCE</scope>
    <source>
        <strain evidence="1">CNM-CM6106</strain>
    </source>
</reference>
<dbReference type="Proteomes" id="UP000662466">
    <property type="component" value="Unassembled WGS sequence"/>
</dbReference>
<comment type="caution">
    <text evidence="1">The sequence shown here is derived from an EMBL/GenBank/DDBJ whole genome shotgun (WGS) entry which is preliminary data.</text>
</comment>